<organism evidence="1 2">
    <name type="scientific">Tenggerimyces flavus</name>
    <dbReference type="NCBI Taxonomy" id="1708749"/>
    <lineage>
        <taxon>Bacteria</taxon>
        <taxon>Bacillati</taxon>
        <taxon>Actinomycetota</taxon>
        <taxon>Actinomycetes</taxon>
        <taxon>Propionibacteriales</taxon>
        <taxon>Nocardioidaceae</taxon>
        <taxon>Tenggerimyces</taxon>
    </lineage>
</organism>
<dbReference type="RefSeq" id="WP_205117260.1">
    <property type="nucleotide sequence ID" value="NZ_JAFBCM010000001.1"/>
</dbReference>
<dbReference type="Proteomes" id="UP001595699">
    <property type="component" value="Unassembled WGS sequence"/>
</dbReference>
<dbReference type="SUPFAM" id="SSF109854">
    <property type="entry name" value="DinB/YfiT-like putative metalloenzymes"/>
    <property type="match status" value="1"/>
</dbReference>
<dbReference type="Gene3D" id="1.20.120.450">
    <property type="entry name" value="dinb family like domain"/>
    <property type="match status" value="1"/>
</dbReference>
<accession>A0ABV7Y6X1</accession>
<evidence type="ECO:0000313" key="2">
    <source>
        <dbReference type="Proteomes" id="UP001595699"/>
    </source>
</evidence>
<dbReference type="InterPro" id="IPR007061">
    <property type="entry name" value="MST-like"/>
</dbReference>
<proteinExistence type="predicted"/>
<protein>
    <submittedName>
        <fullName evidence="1">DinB family protein</fullName>
    </submittedName>
</protein>
<sequence length="171" mass="18918">MTTITAETVLTDERAELLETLAKHRYLFRFTAEGLTEEQARQRTTVSELTIGGLIKHVAAAERGWARFIRGGAGEMDSYQADFFDSFSLRPDETLESVLADYADAALETDTLIATVPDLSMSHPLPVAPWFEEGKSWSVRRVAVHLIAEIAQHAGHADIIRESIDGQKSMG</sequence>
<gene>
    <name evidence="1" type="ORF">ACFOUW_09300</name>
</gene>
<evidence type="ECO:0000313" key="1">
    <source>
        <dbReference type="EMBL" id="MFC3761036.1"/>
    </source>
</evidence>
<dbReference type="InterPro" id="IPR034660">
    <property type="entry name" value="DinB/YfiT-like"/>
</dbReference>
<comment type="caution">
    <text evidence="1">The sequence shown here is derived from an EMBL/GenBank/DDBJ whole genome shotgun (WGS) entry which is preliminary data.</text>
</comment>
<name>A0ABV7Y6X1_9ACTN</name>
<dbReference type="Pfam" id="PF04978">
    <property type="entry name" value="MST"/>
    <property type="match status" value="1"/>
</dbReference>
<keyword evidence="2" id="KW-1185">Reference proteome</keyword>
<dbReference type="EMBL" id="JBHRZH010000006">
    <property type="protein sequence ID" value="MFC3761036.1"/>
    <property type="molecule type" value="Genomic_DNA"/>
</dbReference>
<reference evidence="2" key="1">
    <citation type="journal article" date="2019" name="Int. J. Syst. Evol. Microbiol.">
        <title>The Global Catalogue of Microorganisms (GCM) 10K type strain sequencing project: providing services to taxonomists for standard genome sequencing and annotation.</title>
        <authorList>
            <consortium name="The Broad Institute Genomics Platform"/>
            <consortium name="The Broad Institute Genome Sequencing Center for Infectious Disease"/>
            <person name="Wu L."/>
            <person name="Ma J."/>
        </authorList>
    </citation>
    <scope>NUCLEOTIDE SEQUENCE [LARGE SCALE GENOMIC DNA]</scope>
    <source>
        <strain evidence="2">CGMCC 4.7241</strain>
    </source>
</reference>